<keyword evidence="2" id="KW-1185">Reference proteome</keyword>
<dbReference type="Gene3D" id="1.10.510.10">
    <property type="entry name" value="Transferase(Phosphotransferase) domain 1"/>
    <property type="match status" value="1"/>
</dbReference>
<dbReference type="OrthoDB" id="5960454at2759"/>
<dbReference type="GO" id="GO:0005524">
    <property type="term" value="F:ATP binding"/>
    <property type="evidence" value="ECO:0007669"/>
    <property type="project" value="InterPro"/>
</dbReference>
<dbReference type="PROSITE" id="PS50011">
    <property type="entry name" value="PROTEIN_KINASE_DOM"/>
    <property type="match status" value="1"/>
</dbReference>
<proteinExistence type="predicted"/>
<dbReference type="InterPro" id="IPR000719">
    <property type="entry name" value="Prot_kinase_dom"/>
</dbReference>
<accession>A0A7D9H9G0</accession>
<gene>
    <name evidence="1" type="ORF">PACLA_8A060548</name>
</gene>
<reference evidence="1" key="1">
    <citation type="submission" date="2020-04" db="EMBL/GenBank/DDBJ databases">
        <authorList>
            <person name="Alioto T."/>
            <person name="Alioto T."/>
            <person name="Gomez Garrido J."/>
        </authorList>
    </citation>
    <scope>NUCLEOTIDE SEQUENCE</scope>
    <source>
        <strain evidence="1">A484AB</strain>
    </source>
</reference>
<evidence type="ECO:0000313" key="2">
    <source>
        <dbReference type="Proteomes" id="UP001152795"/>
    </source>
</evidence>
<protein>
    <submittedName>
        <fullName evidence="1">Serine threonine- kinase</fullName>
    </submittedName>
</protein>
<comment type="caution">
    <text evidence="1">The sequence shown here is derived from an EMBL/GenBank/DDBJ whole genome shotgun (WGS) entry which is preliminary data.</text>
</comment>
<evidence type="ECO:0000313" key="1">
    <source>
        <dbReference type="EMBL" id="CAB3979006.1"/>
    </source>
</evidence>
<keyword evidence="1" id="KW-0808">Transferase</keyword>
<organism evidence="1 2">
    <name type="scientific">Paramuricea clavata</name>
    <name type="common">Red gorgonian</name>
    <name type="synonym">Violescent sea-whip</name>
    <dbReference type="NCBI Taxonomy" id="317549"/>
    <lineage>
        <taxon>Eukaryota</taxon>
        <taxon>Metazoa</taxon>
        <taxon>Cnidaria</taxon>
        <taxon>Anthozoa</taxon>
        <taxon>Octocorallia</taxon>
        <taxon>Malacalcyonacea</taxon>
        <taxon>Plexauridae</taxon>
        <taxon>Paramuricea</taxon>
    </lineage>
</organism>
<dbReference type="AlphaFoldDB" id="A0A7D9H9G0"/>
<dbReference type="GO" id="GO:0004672">
    <property type="term" value="F:protein kinase activity"/>
    <property type="evidence" value="ECO:0007669"/>
    <property type="project" value="InterPro"/>
</dbReference>
<sequence length="180" mass="20408">MLGLPFLFGVNVQSKPYILVTEFYGIGGQCVTIGHAAKKLSLEAKEWAFILEKCERFNSRCDIKHNNIILKNSADVREPVIIDFGKMKKAESAKICKLNSKEQDRYLKYYKHIAPEIIWGRGAPSTASDIYSFGQIISLIVYYTKSTDLQKIAKKCIHGTPEKRPKAFNVALEFKEVSNN</sequence>
<dbReference type="Proteomes" id="UP001152795">
    <property type="component" value="Unassembled WGS sequence"/>
</dbReference>
<name>A0A7D9H9G0_PARCT</name>
<dbReference type="SUPFAM" id="SSF56112">
    <property type="entry name" value="Protein kinase-like (PK-like)"/>
    <property type="match status" value="1"/>
</dbReference>
<dbReference type="InterPro" id="IPR011009">
    <property type="entry name" value="Kinase-like_dom_sf"/>
</dbReference>
<keyword evidence="1" id="KW-0418">Kinase</keyword>
<dbReference type="EMBL" id="CACRXK020000160">
    <property type="protein sequence ID" value="CAB3979006.1"/>
    <property type="molecule type" value="Genomic_DNA"/>
</dbReference>